<organism evidence="2 3">
    <name type="scientific">Streptomyces daliensis</name>
    <dbReference type="NCBI Taxonomy" id="299421"/>
    <lineage>
        <taxon>Bacteria</taxon>
        <taxon>Bacillati</taxon>
        <taxon>Actinomycetota</taxon>
        <taxon>Actinomycetes</taxon>
        <taxon>Kitasatosporales</taxon>
        <taxon>Streptomycetaceae</taxon>
        <taxon>Streptomyces</taxon>
    </lineage>
</organism>
<protein>
    <submittedName>
        <fullName evidence="2">Uncharacterized protein</fullName>
    </submittedName>
</protein>
<name>A0A8T4J687_9ACTN</name>
<feature type="region of interest" description="Disordered" evidence="1">
    <location>
        <begin position="41"/>
        <end position="68"/>
    </location>
</feature>
<comment type="caution">
    <text evidence="2">The sequence shown here is derived from an EMBL/GenBank/DDBJ whole genome shotgun (WGS) entry which is preliminary data.</text>
</comment>
<dbReference type="AlphaFoldDB" id="A0A8T4J687"/>
<evidence type="ECO:0000313" key="3">
    <source>
        <dbReference type="Proteomes" id="UP000675554"/>
    </source>
</evidence>
<dbReference type="EMBL" id="JAGSMN010001572">
    <property type="protein sequence ID" value="MBR7678563.1"/>
    <property type="molecule type" value="Genomic_DNA"/>
</dbReference>
<reference evidence="2" key="1">
    <citation type="submission" date="2021-04" db="EMBL/GenBank/DDBJ databases">
        <title>Sequencing of actinobacteria type strains.</title>
        <authorList>
            <person name="Nguyen G.-S."/>
            <person name="Wentzel A."/>
        </authorList>
    </citation>
    <scope>NUCLEOTIDE SEQUENCE</scope>
    <source>
        <strain evidence="2">DSM 42095</strain>
    </source>
</reference>
<sequence>WDAGEAASSVRGTARTPGDAALRDAYHRLDVARTAAAELYEGATGTGEVPKRRADMAPATRPVPTPRP</sequence>
<proteinExistence type="predicted"/>
<evidence type="ECO:0000256" key="1">
    <source>
        <dbReference type="SAM" id="MobiDB-lite"/>
    </source>
</evidence>
<accession>A0A8T4J687</accession>
<dbReference type="Proteomes" id="UP000675554">
    <property type="component" value="Unassembled WGS sequence"/>
</dbReference>
<evidence type="ECO:0000313" key="2">
    <source>
        <dbReference type="EMBL" id="MBR7678563.1"/>
    </source>
</evidence>
<keyword evidence="3" id="KW-1185">Reference proteome</keyword>
<feature type="non-terminal residue" evidence="2">
    <location>
        <position position="68"/>
    </location>
</feature>
<feature type="non-terminal residue" evidence="2">
    <location>
        <position position="1"/>
    </location>
</feature>
<gene>
    <name evidence="2" type="ORF">KDA82_37490</name>
</gene>